<name>A0A401ZQQ4_9CHLR</name>
<sequence length="56" mass="6394">MFADGYQDATTCLLTLRIRYLNIIFVARSGVPYEEPGNDYFDRLDLSKPNGVMFGE</sequence>
<dbReference type="AlphaFoldDB" id="A0A401ZQQ4"/>
<proteinExistence type="predicted"/>
<dbReference type="RefSeq" id="WP_160146267.1">
    <property type="nucleotide sequence ID" value="NZ_BIFQ01000002.1"/>
</dbReference>
<gene>
    <name evidence="1" type="ORF">KDAU_65280</name>
</gene>
<reference evidence="2" key="1">
    <citation type="submission" date="2018-12" db="EMBL/GenBank/DDBJ databases">
        <title>Tengunoibacter tsumagoiensis gen. nov., sp. nov., Dictyobacter kobayashii sp. nov., D. alpinus sp. nov., and D. joshuensis sp. nov. and description of Dictyobacteraceae fam. nov. within the order Ktedonobacterales isolated from Tengu-no-mugimeshi.</title>
        <authorList>
            <person name="Wang C.M."/>
            <person name="Zheng Y."/>
            <person name="Sakai Y."/>
            <person name="Toyoda A."/>
            <person name="Minakuchi Y."/>
            <person name="Abe K."/>
            <person name="Yokota A."/>
            <person name="Yabe S."/>
        </authorList>
    </citation>
    <scope>NUCLEOTIDE SEQUENCE [LARGE SCALE GENOMIC DNA]</scope>
    <source>
        <strain evidence="2">S-27</strain>
    </source>
</reference>
<evidence type="ECO:0000313" key="2">
    <source>
        <dbReference type="Proteomes" id="UP000287224"/>
    </source>
</evidence>
<accession>A0A401ZQQ4</accession>
<dbReference type="OrthoDB" id="9814165at2"/>
<keyword evidence="2" id="KW-1185">Reference proteome</keyword>
<organism evidence="1 2">
    <name type="scientific">Dictyobacter aurantiacus</name>
    <dbReference type="NCBI Taxonomy" id="1936993"/>
    <lineage>
        <taxon>Bacteria</taxon>
        <taxon>Bacillati</taxon>
        <taxon>Chloroflexota</taxon>
        <taxon>Ktedonobacteria</taxon>
        <taxon>Ktedonobacterales</taxon>
        <taxon>Dictyobacteraceae</taxon>
        <taxon>Dictyobacter</taxon>
    </lineage>
</organism>
<comment type="caution">
    <text evidence="1">The sequence shown here is derived from an EMBL/GenBank/DDBJ whole genome shotgun (WGS) entry which is preliminary data.</text>
</comment>
<protein>
    <submittedName>
        <fullName evidence="1">Uncharacterized protein</fullName>
    </submittedName>
</protein>
<dbReference type="Proteomes" id="UP000287224">
    <property type="component" value="Unassembled WGS sequence"/>
</dbReference>
<dbReference type="EMBL" id="BIFQ01000002">
    <property type="protein sequence ID" value="GCE09199.1"/>
    <property type="molecule type" value="Genomic_DNA"/>
</dbReference>
<evidence type="ECO:0000313" key="1">
    <source>
        <dbReference type="EMBL" id="GCE09199.1"/>
    </source>
</evidence>